<evidence type="ECO:0000313" key="1">
    <source>
        <dbReference type="EMBL" id="KAJ0047675.1"/>
    </source>
</evidence>
<name>A0ACC0Z8A1_9ROSI</name>
<evidence type="ECO:0000313" key="2">
    <source>
        <dbReference type="Proteomes" id="UP001163603"/>
    </source>
</evidence>
<comment type="caution">
    <text evidence="1">The sequence shown here is derived from an EMBL/GenBank/DDBJ whole genome shotgun (WGS) entry which is preliminary data.</text>
</comment>
<reference evidence="2" key="1">
    <citation type="journal article" date="2023" name="G3 (Bethesda)">
        <title>Genome assembly and association tests identify interacting loci associated with vigor, precocity, and sex in interspecific pistachio rootstocks.</title>
        <authorList>
            <person name="Palmer W."/>
            <person name="Jacygrad E."/>
            <person name="Sagayaradj S."/>
            <person name="Cavanaugh K."/>
            <person name="Han R."/>
            <person name="Bertier L."/>
            <person name="Beede B."/>
            <person name="Kafkas S."/>
            <person name="Golino D."/>
            <person name="Preece J."/>
            <person name="Michelmore R."/>
        </authorList>
    </citation>
    <scope>NUCLEOTIDE SEQUENCE [LARGE SCALE GENOMIC DNA]</scope>
</reference>
<keyword evidence="2" id="KW-1185">Reference proteome</keyword>
<accession>A0ACC0Z8A1</accession>
<dbReference type="EMBL" id="CM047737">
    <property type="protein sequence ID" value="KAJ0047675.1"/>
    <property type="molecule type" value="Genomic_DNA"/>
</dbReference>
<dbReference type="Proteomes" id="UP001163603">
    <property type="component" value="Chromosome 2"/>
</dbReference>
<gene>
    <name evidence="1" type="ORF">Pint_16574</name>
</gene>
<organism evidence="1 2">
    <name type="scientific">Pistacia integerrima</name>
    <dbReference type="NCBI Taxonomy" id="434235"/>
    <lineage>
        <taxon>Eukaryota</taxon>
        <taxon>Viridiplantae</taxon>
        <taxon>Streptophyta</taxon>
        <taxon>Embryophyta</taxon>
        <taxon>Tracheophyta</taxon>
        <taxon>Spermatophyta</taxon>
        <taxon>Magnoliopsida</taxon>
        <taxon>eudicotyledons</taxon>
        <taxon>Gunneridae</taxon>
        <taxon>Pentapetalae</taxon>
        <taxon>rosids</taxon>
        <taxon>malvids</taxon>
        <taxon>Sapindales</taxon>
        <taxon>Anacardiaceae</taxon>
        <taxon>Pistacia</taxon>
    </lineage>
</organism>
<protein>
    <submittedName>
        <fullName evidence="1">Uncharacterized protein</fullName>
    </submittedName>
</protein>
<proteinExistence type="predicted"/>
<sequence>MLAMAMAPPRWKWDLIIRSGRFGGIYWIMDWVEYHKWDKSSGFGGRNIAMKVKHTLSIARRKTEIKAENKVTANNKTVIDAIVSKLQPEDELARKPKS</sequence>